<comment type="caution">
    <text evidence="1">The sequence shown here is derived from an EMBL/GenBank/DDBJ whole genome shotgun (WGS) entry which is preliminary data.</text>
</comment>
<evidence type="ECO:0000313" key="2">
    <source>
        <dbReference type="Proteomes" id="UP000324222"/>
    </source>
</evidence>
<name>A0A5B7J1G4_PORTR</name>
<dbReference type="InterPro" id="IPR014716">
    <property type="entry name" value="Fibrinogen_a/b/g_C_1"/>
</dbReference>
<keyword evidence="2" id="KW-1185">Reference proteome</keyword>
<dbReference type="Gene3D" id="3.90.215.10">
    <property type="entry name" value="Gamma Fibrinogen, chain A, domain 1"/>
    <property type="match status" value="1"/>
</dbReference>
<sequence length="36" mass="4070">MTNGRSYVLRLDLNLTSGGSDFATYDLFRVNSESNR</sequence>
<dbReference type="EMBL" id="VSRR010084981">
    <property type="protein sequence ID" value="MPC90610.1"/>
    <property type="molecule type" value="Genomic_DNA"/>
</dbReference>
<proteinExistence type="predicted"/>
<reference evidence="1 2" key="1">
    <citation type="submission" date="2019-05" db="EMBL/GenBank/DDBJ databases">
        <title>Another draft genome of Portunus trituberculatus and its Hox gene families provides insights of decapod evolution.</title>
        <authorList>
            <person name="Jeong J.-H."/>
            <person name="Song I."/>
            <person name="Kim S."/>
            <person name="Choi T."/>
            <person name="Kim D."/>
            <person name="Ryu S."/>
            <person name="Kim W."/>
        </authorList>
    </citation>
    <scope>NUCLEOTIDE SEQUENCE [LARGE SCALE GENOMIC DNA]</scope>
    <source>
        <tissue evidence="1">Muscle</tissue>
    </source>
</reference>
<protein>
    <submittedName>
        <fullName evidence="1">Uncharacterized protein</fullName>
    </submittedName>
</protein>
<dbReference type="AlphaFoldDB" id="A0A5B7J1G4"/>
<dbReference type="Proteomes" id="UP000324222">
    <property type="component" value="Unassembled WGS sequence"/>
</dbReference>
<organism evidence="1 2">
    <name type="scientific">Portunus trituberculatus</name>
    <name type="common">Swimming crab</name>
    <name type="synonym">Neptunus trituberculatus</name>
    <dbReference type="NCBI Taxonomy" id="210409"/>
    <lineage>
        <taxon>Eukaryota</taxon>
        <taxon>Metazoa</taxon>
        <taxon>Ecdysozoa</taxon>
        <taxon>Arthropoda</taxon>
        <taxon>Crustacea</taxon>
        <taxon>Multicrustacea</taxon>
        <taxon>Malacostraca</taxon>
        <taxon>Eumalacostraca</taxon>
        <taxon>Eucarida</taxon>
        <taxon>Decapoda</taxon>
        <taxon>Pleocyemata</taxon>
        <taxon>Brachyura</taxon>
        <taxon>Eubrachyura</taxon>
        <taxon>Portunoidea</taxon>
        <taxon>Portunidae</taxon>
        <taxon>Portuninae</taxon>
        <taxon>Portunus</taxon>
    </lineage>
</organism>
<evidence type="ECO:0000313" key="1">
    <source>
        <dbReference type="EMBL" id="MPC90610.1"/>
    </source>
</evidence>
<gene>
    <name evidence="1" type="ORF">E2C01_085605</name>
</gene>
<dbReference type="InterPro" id="IPR036056">
    <property type="entry name" value="Fibrinogen-like_C"/>
</dbReference>
<accession>A0A5B7J1G4</accession>
<dbReference type="SUPFAM" id="SSF56496">
    <property type="entry name" value="Fibrinogen C-terminal domain-like"/>
    <property type="match status" value="1"/>
</dbReference>